<feature type="region of interest" description="Disordered" evidence="9">
    <location>
        <begin position="167"/>
        <end position="244"/>
    </location>
</feature>
<dbReference type="GO" id="GO:0005634">
    <property type="term" value="C:nucleus"/>
    <property type="evidence" value="ECO:0007669"/>
    <property type="project" value="UniProtKB-SubCell"/>
</dbReference>
<evidence type="ECO:0000259" key="10">
    <source>
        <dbReference type="Pfam" id="PF22782"/>
    </source>
</evidence>
<reference evidence="11" key="1">
    <citation type="submission" date="2020-08" db="EMBL/GenBank/DDBJ databases">
        <title>Genome sequencing and assembly of the red palm weevil Rhynchophorus ferrugineus.</title>
        <authorList>
            <person name="Dias G.B."/>
            <person name="Bergman C.M."/>
            <person name="Manee M."/>
        </authorList>
    </citation>
    <scope>NUCLEOTIDE SEQUENCE</scope>
    <source>
        <strain evidence="11">AA-2017</strain>
        <tissue evidence="11">Whole larva</tissue>
    </source>
</reference>
<dbReference type="AlphaFoldDB" id="A0A834HVB0"/>
<dbReference type="GO" id="GO:0008380">
    <property type="term" value="P:RNA splicing"/>
    <property type="evidence" value="ECO:0007669"/>
    <property type="project" value="UniProtKB-KW"/>
</dbReference>
<proteinExistence type="inferred from homology"/>
<dbReference type="InterPro" id="IPR051421">
    <property type="entry name" value="RNA_Proc_DNA_Dmg_Regulator"/>
</dbReference>
<keyword evidence="8" id="KW-0131">Cell cycle</keyword>
<evidence type="ECO:0000313" key="12">
    <source>
        <dbReference type="Proteomes" id="UP000625711"/>
    </source>
</evidence>
<keyword evidence="5" id="KW-0507">mRNA processing</keyword>
<evidence type="ECO:0000256" key="9">
    <source>
        <dbReference type="SAM" id="MobiDB-lite"/>
    </source>
</evidence>
<dbReference type="PANTHER" id="PTHR12786:SF1">
    <property type="entry name" value="SPLICING REGULATOR SDE2"/>
    <property type="match status" value="1"/>
</dbReference>
<feature type="compositionally biased region" description="Acidic residues" evidence="9">
    <location>
        <begin position="190"/>
        <end position="207"/>
    </location>
</feature>
<evidence type="ECO:0000256" key="3">
    <source>
        <dbReference type="ARBA" id="ARBA00008726"/>
    </source>
</evidence>
<keyword evidence="12" id="KW-1185">Reference proteome</keyword>
<dbReference type="GO" id="GO:0005737">
    <property type="term" value="C:cytoplasm"/>
    <property type="evidence" value="ECO:0007669"/>
    <property type="project" value="UniProtKB-SubCell"/>
</dbReference>
<sequence>MDIVIGKHNIITLDHCVSFDEIQSLVGKTLHLRKNEFYLMSNGRLMKDGVPQDSARQIDVVLSTLGGKGGFGSMLRAIGAQIEKTTNREACRDLSGRRLRDINEEQRLKKWVAQQAEREKEAKERKQKKLEKLCEQPKHEFNDKEYDKERSVLPEKVEDAVIKGLEVSSKRKPEEKTDEVPRKKKKLWLDDELDDLDSSEDISDDDTSINKKEDSSSNNSANEESCSVSNNNANIDVPQKTADK</sequence>
<evidence type="ECO:0000256" key="1">
    <source>
        <dbReference type="ARBA" id="ARBA00004123"/>
    </source>
</evidence>
<dbReference type="EMBL" id="JAACXV010014401">
    <property type="protein sequence ID" value="KAF7267622.1"/>
    <property type="molecule type" value="Genomic_DNA"/>
</dbReference>
<evidence type="ECO:0000256" key="7">
    <source>
        <dbReference type="ARBA" id="ARBA00023242"/>
    </source>
</evidence>
<keyword evidence="4" id="KW-0963">Cytoplasm</keyword>
<dbReference type="InterPro" id="IPR053822">
    <property type="entry name" value="SDE2-like_dom"/>
</dbReference>
<feature type="compositionally biased region" description="Basic and acidic residues" evidence="9">
    <location>
        <begin position="168"/>
        <end position="181"/>
    </location>
</feature>
<evidence type="ECO:0000256" key="8">
    <source>
        <dbReference type="ARBA" id="ARBA00023306"/>
    </source>
</evidence>
<keyword evidence="6" id="KW-0508">mRNA splicing</keyword>
<keyword evidence="7" id="KW-0539">Nucleus</keyword>
<feature type="compositionally biased region" description="Low complexity" evidence="9">
    <location>
        <begin position="216"/>
        <end position="234"/>
    </location>
</feature>
<dbReference type="Proteomes" id="UP000625711">
    <property type="component" value="Unassembled WGS sequence"/>
</dbReference>
<evidence type="ECO:0000256" key="6">
    <source>
        <dbReference type="ARBA" id="ARBA00023187"/>
    </source>
</evidence>
<accession>A0A834HVB0</accession>
<dbReference type="Pfam" id="PF22782">
    <property type="entry name" value="SDE2"/>
    <property type="match status" value="1"/>
</dbReference>
<evidence type="ECO:0000256" key="4">
    <source>
        <dbReference type="ARBA" id="ARBA00022490"/>
    </source>
</evidence>
<gene>
    <name evidence="11" type="ORF">GWI33_019114</name>
</gene>
<protein>
    <recommendedName>
        <fullName evidence="10">SDE2-like domain-containing protein</fullName>
    </recommendedName>
</protein>
<evidence type="ECO:0000256" key="5">
    <source>
        <dbReference type="ARBA" id="ARBA00022664"/>
    </source>
</evidence>
<evidence type="ECO:0000313" key="11">
    <source>
        <dbReference type="EMBL" id="KAF7267622.1"/>
    </source>
</evidence>
<dbReference type="OrthoDB" id="547031at2759"/>
<comment type="subcellular location">
    <subcellularLocation>
        <location evidence="2">Cytoplasm</location>
    </subcellularLocation>
    <subcellularLocation>
        <location evidence="1">Nucleus</location>
    </subcellularLocation>
</comment>
<comment type="caution">
    <text evidence="11">The sequence shown here is derived from an EMBL/GenBank/DDBJ whole genome shotgun (WGS) entry which is preliminary data.</text>
</comment>
<comment type="similarity">
    <text evidence="3">Belongs to the SDE2 family.</text>
</comment>
<dbReference type="PANTHER" id="PTHR12786">
    <property type="entry name" value="SPLICING FACTOR SF3A-RELATED"/>
    <property type="match status" value="1"/>
</dbReference>
<organism evidence="11 12">
    <name type="scientific">Rhynchophorus ferrugineus</name>
    <name type="common">Red palm weevil</name>
    <name type="synonym">Curculio ferrugineus</name>
    <dbReference type="NCBI Taxonomy" id="354439"/>
    <lineage>
        <taxon>Eukaryota</taxon>
        <taxon>Metazoa</taxon>
        <taxon>Ecdysozoa</taxon>
        <taxon>Arthropoda</taxon>
        <taxon>Hexapoda</taxon>
        <taxon>Insecta</taxon>
        <taxon>Pterygota</taxon>
        <taxon>Neoptera</taxon>
        <taxon>Endopterygota</taxon>
        <taxon>Coleoptera</taxon>
        <taxon>Polyphaga</taxon>
        <taxon>Cucujiformia</taxon>
        <taxon>Curculionidae</taxon>
        <taxon>Dryophthorinae</taxon>
        <taxon>Rhynchophorus</taxon>
    </lineage>
</organism>
<dbReference type="GO" id="GO:0006397">
    <property type="term" value="P:mRNA processing"/>
    <property type="evidence" value="ECO:0007669"/>
    <property type="project" value="UniProtKB-KW"/>
</dbReference>
<feature type="domain" description="SDE2-like" evidence="10">
    <location>
        <begin position="66"/>
        <end position="161"/>
    </location>
</feature>
<name>A0A834HVB0_RHYFE</name>
<evidence type="ECO:0000256" key="2">
    <source>
        <dbReference type="ARBA" id="ARBA00004496"/>
    </source>
</evidence>